<feature type="region of interest" description="Disordered" evidence="1">
    <location>
        <begin position="1"/>
        <end position="23"/>
    </location>
</feature>
<gene>
    <name evidence="2" type="ORF">LSH36_193g13045</name>
</gene>
<name>A0AAD9JQ82_9ANNE</name>
<accession>A0AAD9JQ82</accession>
<keyword evidence="3" id="KW-1185">Reference proteome</keyword>
<dbReference type="InterPro" id="IPR008978">
    <property type="entry name" value="HSP20-like_chaperone"/>
</dbReference>
<dbReference type="EMBL" id="JAODUP010000193">
    <property type="protein sequence ID" value="KAK2157383.1"/>
    <property type="molecule type" value="Genomic_DNA"/>
</dbReference>
<reference evidence="2" key="1">
    <citation type="journal article" date="2023" name="Mol. Biol. Evol.">
        <title>Third-Generation Sequencing Reveals the Adaptive Role of the Epigenome in Three Deep-Sea Polychaetes.</title>
        <authorList>
            <person name="Perez M."/>
            <person name="Aroh O."/>
            <person name="Sun Y."/>
            <person name="Lan Y."/>
            <person name="Juniper S.K."/>
            <person name="Young C.R."/>
            <person name="Angers B."/>
            <person name="Qian P.Y."/>
        </authorList>
    </citation>
    <scope>NUCLEOTIDE SEQUENCE</scope>
    <source>
        <strain evidence="2">P08H-3</strain>
    </source>
</reference>
<sequence>MTHTQWNGTDERHRAMTSTNRDRKLRGHVVHRTVIPIIDGRTYDVVRGKPAHAGSTGLDSQSDRRKQVTYLPLQHVQSSLPSLFRPGKGVEVTSPGHGSLDIGQRSLSGLNRQRYFFNNSKDPEIGSITQLLRTATLREESYSEHGVDNSGTETNPAKTVIYYKPNQLSRQNTPTIARVNDRCCRHMTRQQADPERTDFRELRAKSLPVAINPILKRQPEPDKSVRTVNQGKGHRRRACFKQEVDICYFNAKDRPRTTIAMPRRSQNLSCGAYIVDPEEKAKDAIQNSQRAEDELTTPVIPPDQPLPCLYGQTDPERGIACSTDVTFIPCIDGKGNKGRLLRLNIRANVNCVRERTLVKALSGGGALIVHLFQNEAQDGGSAILRRHVKKMSLPVNIDPYRVRAHVHKDGQLTIEAPVMDCVLPNI</sequence>
<proteinExistence type="predicted"/>
<organism evidence="2 3">
    <name type="scientific">Paralvinella palmiformis</name>
    <dbReference type="NCBI Taxonomy" id="53620"/>
    <lineage>
        <taxon>Eukaryota</taxon>
        <taxon>Metazoa</taxon>
        <taxon>Spiralia</taxon>
        <taxon>Lophotrochozoa</taxon>
        <taxon>Annelida</taxon>
        <taxon>Polychaeta</taxon>
        <taxon>Sedentaria</taxon>
        <taxon>Canalipalpata</taxon>
        <taxon>Terebellida</taxon>
        <taxon>Terebelliformia</taxon>
        <taxon>Alvinellidae</taxon>
        <taxon>Paralvinella</taxon>
    </lineage>
</organism>
<evidence type="ECO:0000313" key="3">
    <source>
        <dbReference type="Proteomes" id="UP001208570"/>
    </source>
</evidence>
<evidence type="ECO:0000313" key="2">
    <source>
        <dbReference type="EMBL" id="KAK2157383.1"/>
    </source>
</evidence>
<dbReference type="AlphaFoldDB" id="A0AAD9JQ82"/>
<dbReference type="Gene3D" id="2.60.40.790">
    <property type="match status" value="1"/>
</dbReference>
<comment type="caution">
    <text evidence="2">The sequence shown here is derived from an EMBL/GenBank/DDBJ whole genome shotgun (WGS) entry which is preliminary data.</text>
</comment>
<feature type="region of interest" description="Disordered" evidence="1">
    <location>
        <begin position="80"/>
        <end position="100"/>
    </location>
</feature>
<evidence type="ECO:0000256" key="1">
    <source>
        <dbReference type="SAM" id="MobiDB-lite"/>
    </source>
</evidence>
<protein>
    <submittedName>
        <fullName evidence="2">Uncharacterized protein</fullName>
    </submittedName>
</protein>
<dbReference type="Proteomes" id="UP001208570">
    <property type="component" value="Unassembled WGS sequence"/>
</dbReference>